<proteinExistence type="inferred from homology"/>
<evidence type="ECO:0000313" key="13">
    <source>
        <dbReference type="Proteomes" id="UP000192491"/>
    </source>
</evidence>
<dbReference type="PANTHER" id="PTHR30625:SF3">
    <property type="entry name" value="TOL-PAL SYSTEM PROTEIN TOLQ"/>
    <property type="match status" value="1"/>
</dbReference>
<evidence type="ECO:0000256" key="10">
    <source>
        <dbReference type="HAMAP-Rule" id="MF_02202"/>
    </source>
</evidence>
<feature type="transmembrane region" description="Helical" evidence="10">
    <location>
        <begin position="20"/>
        <end position="38"/>
    </location>
</feature>
<dbReference type="eggNOG" id="COG0811">
    <property type="taxonomic scope" value="Bacteria"/>
</dbReference>
<keyword evidence="4 10" id="KW-0997">Cell inner membrane</keyword>
<dbReference type="NCBIfam" id="TIGR02796">
    <property type="entry name" value="tolQ"/>
    <property type="match status" value="1"/>
</dbReference>
<name>A0A1Y1QR35_9GAMM</name>
<keyword evidence="3 10" id="KW-1003">Cell membrane</keyword>
<comment type="subunit">
    <text evidence="10">The Tol-Pal system is composed of five core proteins: the inner membrane proteins TolA, TolQ and TolR, the periplasmic protein TolB and the outer membrane protein Pal. They form a network linking the inner and outer membranes and the peptidoglycan layer.</text>
</comment>
<dbReference type="Pfam" id="PF01618">
    <property type="entry name" value="MotA_ExbB"/>
    <property type="match status" value="1"/>
</dbReference>
<keyword evidence="5 10" id="KW-0132">Cell division</keyword>
<evidence type="ECO:0000256" key="1">
    <source>
        <dbReference type="ARBA" id="ARBA00004651"/>
    </source>
</evidence>
<keyword evidence="7 10" id="KW-1133">Transmembrane helix</keyword>
<evidence type="ECO:0000256" key="3">
    <source>
        <dbReference type="ARBA" id="ARBA00022475"/>
    </source>
</evidence>
<evidence type="ECO:0000313" key="12">
    <source>
        <dbReference type="EMBL" id="OQX11547.1"/>
    </source>
</evidence>
<evidence type="ECO:0000256" key="6">
    <source>
        <dbReference type="ARBA" id="ARBA00022692"/>
    </source>
</evidence>
<feature type="transmembrane region" description="Helical" evidence="10">
    <location>
        <begin position="127"/>
        <end position="150"/>
    </location>
</feature>
<feature type="transmembrane region" description="Helical" evidence="10">
    <location>
        <begin position="170"/>
        <end position="192"/>
    </location>
</feature>
<reference evidence="12 13" key="1">
    <citation type="submission" date="2017-01" db="EMBL/GenBank/DDBJ databases">
        <title>Novel large sulfur bacteria in the metagenomes of groundwater-fed chemosynthetic microbial mats in the Lake Huron basin.</title>
        <authorList>
            <person name="Sharrar A.M."/>
            <person name="Flood B.E."/>
            <person name="Bailey J.V."/>
            <person name="Jones D.S."/>
            <person name="Biddanda B."/>
            <person name="Ruberg S.A."/>
            <person name="Marcus D.N."/>
            <person name="Dick G.J."/>
        </authorList>
    </citation>
    <scope>NUCLEOTIDE SEQUENCE [LARGE SCALE GENOMIC DNA]</scope>
    <source>
        <strain evidence="12">A8</strain>
    </source>
</reference>
<keyword evidence="6 10" id="KW-0812">Transmembrane</keyword>
<evidence type="ECO:0000256" key="2">
    <source>
        <dbReference type="ARBA" id="ARBA00010442"/>
    </source>
</evidence>
<evidence type="ECO:0000256" key="8">
    <source>
        <dbReference type="ARBA" id="ARBA00023136"/>
    </source>
</evidence>
<dbReference type="GO" id="GO:0043213">
    <property type="term" value="P:bacteriocin transport"/>
    <property type="evidence" value="ECO:0007669"/>
    <property type="project" value="InterPro"/>
</dbReference>
<evidence type="ECO:0000256" key="9">
    <source>
        <dbReference type="ARBA" id="ARBA00023306"/>
    </source>
</evidence>
<dbReference type="InterPro" id="IPR014163">
    <property type="entry name" value="Tol-Pal_TolQ"/>
</dbReference>
<evidence type="ECO:0000256" key="4">
    <source>
        <dbReference type="ARBA" id="ARBA00022519"/>
    </source>
</evidence>
<accession>A0A1Y1QR35</accession>
<dbReference type="GO" id="GO:0005886">
    <property type="term" value="C:plasma membrane"/>
    <property type="evidence" value="ECO:0007669"/>
    <property type="project" value="UniProtKB-SubCell"/>
</dbReference>
<dbReference type="InterPro" id="IPR002898">
    <property type="entry name" value="MotA_ExbB_proton_chnl"/>
</dbReference>
<protein>
    <recommendedName>
        <fullName evidence="10">Tol-Pal system protein TolQ</fullName>
    </recommendedName>
</protein>
<dbReference type="STRING" id="1123401.GCA_000621325_02756"/>
<keyword evidence="9 10" id="KW-0131">Cell cycle</keyword>
<dbReference type="HAMAP" id="MF_02202">
    <property type="entry name" value="TolQ"/>
    <property type="match status" value="1"/>
</dbReference>
<dbReference type="PANTHER" id="PTHR30625">
    <property type="entry name" value="PROTEIN TOLQ"/>
    <property type="match status" value="1"/>
</dbReference>
<evidence type="ECO:0000256" key="5">
    <source>
        <dbReference type="ARBA" id="ARBA00022618"/>
    </source>
</evidence>
<feature type="domain" description="MotA/TolQ/ExbB proton channel" evidence="11">
    <location>
        <begin position="80"/>
        <end position="207"/>
    </location>
</feature>
<dbReference type="EMBL" id="MTEJ01000085">
    <property type="protein sequence ID" value="OQX11547.1"/>
    <property type="molecule type" value="Genomic_DNA"/>
</dbReference>
<dbReference type="GO" id="GO:0017038">
    <property type="term" value="P:protein import"/>
    <property type="evidence" value="ECO:0007669"/>
    <property type="project" value="TreeGrafter"/>
</dbReference>
<gene>
    <name evidence="10" type="primary">tolQ</name>
    <name evidence="12" type="ORF">BWK73_17385</name>
</gene>
<evidence type="ECO:0000256" key="7">
    <source>
        <dbReference type="ARBA" id="ARBA00022989"/>
    </source>
</evidence>
<comment type="function">
    <text evidence="10">Part of the Tol-Pal system, which plays a role in outer membrane invagination during cell division and is important for maintaining outer membrane integrity.</text>
</comment>
<dbReference type="InterPro" id="IPR050790">
    <property type="entry name" value="ExbB/TolQ_transport"/>
</dbReference>
<sequence>MTTDLSILKLIMDASLVVKIVMTLLVIASLLSWTLIMVKSGTISSTQSSVTKFEERFWSGVSLNSLYEELSQKTNRYGLERIFYDGFHEYKRALHTDPTSRLSVTDSVQRSMRVAASKEVDDLEKNLAFLATVGSTSPYVGLFGTVWGIMNSFISLGQMQQATLGVVAPGIAEALIATAIGLFAAIPAVIAYNRFSDKIDRLVVSYDNFREEFTALLERHASTQRKPV</sequence>
<evidence type="ECO:0000259" key="11">
    <source>
        <dbReference type="Pfam" id="PF01618"/>
    </source>
</evidence>
<dbReference type="AlphaFoldDB" id="A0A1Y1QR35"/>
<organism evidence="12 13">
    <name type="scientific">Thiothrix lacustris</name>
    <dbReference type="NCBI Taxonomy" id="525917"/>
    <lineage>
        <taxon>Bacteria</taxon>
        <taxon>Pseudomonadati</taxon>
        <taxon>Pseudomonadota</taxon>
        <taxon>Gammaproteobacteria</taxon>
        <taxon>Thiotrichales</taxon>
        <taxon>Thiotrichaceae</taxon>
        <taxon>Thiothrix</taxon>
    </lineage>
</organism>
<comment type="caution">
    <text evidence="12">The sequence shown here is derived from an EMBL/GenBank/DDBJ whole genome shotgun (WGS) entry which is preliminary data.</text>
</comment>
<dbReference type="Proteomes" id="UP000192491">
    <property type="component" value="Unassembled WGS sequence"/>
</dbReference>
<comment type="subcellular location">
    <subcellularLocation>
        <location evidence="10">Cell inner membrane</location>
        <topology evidence="10">Multi-pass membrane protein</topology>
    </subcellularLocation>
    <subcellularLocation>
        <location evidence="1">Cell membrane</location>
        <topology evidence="1">Multi-pass membrane protein</topology>
    </subcellularLocation>
</comment>
<dbReference type="GO" id="GO:0051301">
    <property type="term" value="P:cell division"/>
    <property type="evidence" value="ECO:0007669"/>
    <property type="project" value="UniProtKB-UniRule"/>
</dbReference>
<keyword evidence="8 10" id="KW-0472">Membrane</keyword>
<comment type="similarity">
    <text evidence="2 10">Belongs to the ExbB/TolQ family.</text>
</comment>